<evidence type="ECO:0000313" key="2">
    <source>
        <dbReference type="Proteomes" id="UP001238540"/>
    </source>
</evidence>
<dbReference type="RefSeq" id="WP_290312325.1">
    <property type="nucleotide sequence ID" value="NZ_JAUFQC010000001.1"/>
</dbReference>
<gene>
    <name evidence="1" type="ORF">QWZ16_14095</name>
</gene>
<keyword evidence="2" id="KW-1185">Reference proteome</keyword>
<dbReference type="EMBL" id="JAUFQC010000001">
    <property type="protein sequence ID" value="MDN3610832.1"/>
    <property type="molecule type" value="Genomic_DNA"/>
</dbReference>
<accession>A0ABT8BUJ2</accession>
<organism evidence="1 2">
    <name type="scientific">Vibrio ostreicida</name>
    <dbReference type="NCBI Taxonomy" id="526588"/>
    <lineage>
        <taxon>Bacteria</taxon>
        <taxon>Pseudomonadati</taxon>
        <taxon>Pseudomonadota</taxon>
        <taxon>Gammaproteobacteria</taxon>
        <taxon>Vibrionales</taxon>
        <taxon>Vibrionaceae</taxon>
        <taxon>Vibrio</taxon>
    </lineage>
</organism>
<protein>
    <submittedName>
        <fullName evidence="1">Uncharacterized protein</fullName>
    </submittedName>
</protein>
<proteinExistence type="predicted"/>
<evidence type="ECO:0000313" key="1">
    <source>
        <dbReference type="EMBL" id="MDN3610832.1"/>
    </source>
</evidence>
<comment type="caution">
    <text evidence="1">The sequence shown here is derived from an EMBL/GenBank/DDBJ whole genome shotgun (WGS) entry which is preliminary data.</text>
</comment>
<name>A0ABT8BUJ2_9VIBR</name>
<sequence>MKWIHFSYDTLTGFRSDMDNILMSFVSYSPNAQGCLATIKRCNTCATIVCLQLLR</sequence>
<reference evidence="2" key="1">
    <citation type="journal article" date="2019" name="Int. J. Syst. Evol. Microbiol.">
        <title>The Global Catalogue of Microorganisms (GCM) 10K type strain sequencing project: providing services to taxonomists for standard genome sequencing and annotation.</title>
        <authorList>
            <consortium name="The Broad Institute Genomics Platform"/>
            <consortium name="The Broad Institute Genome Sequencing Center for Infectious Disease"/>
            <person name="Wu L."/>
            <person name="Ma J."/>
        </authorList>
    </citation>
    <scope>NUCLEOTIDE SEQUENCE [LARGE SCALE GENOMIC DNA]</scope>
    <source>
        <strain evidence="2">CECT 7398</strain>
    </source>
</reference>
<dbReference type="Proteomes" id="UP001238540">
    <property type="component" value="Unassembled WGS sequence"/>
</dbReference>